<name>A0A9Q0R1Z6_9MAGN</name>
<feature type="region of interest" description="Disordered" evidence="1">
    <location>
        <begin position="1"/>
        <end position="23"/>
    </location>
</feature>
<evidence type="ECO:0000256" key="1">
    <source>
        <dbReference type="SAM" id="MobiDB-lite"/>
    </source>
</evidence>
<dbReference type="PANTHER" id="PTHR47481:SF28">
    <property type="entry name" value="RETROTRANSPOSON COPIA-LIKE N-TERMINAL DOMAIN-CONTAINING PROTEIN"/>
    <property type="match status" value="1"/>
</dbReference>
<comment type="caution">
    <text evidence="2">The sequence shown here is derived from an EMBL/GenBank/DDBJ whole genome shotgun (WGS) entry which is preliminary data.</text>
</comment>
<keyword evidence="3" id="KW-1185">Reference proteome</keyword>
<reference evidence="2" key="1">
    <citation type="journal article" date="2023" name="Plant J.">
        <title>The genome of the king protea, Protea cynaroides.</title>
        <authorList>
            <person name="Chang J."/>
            <person name="Duong T.A."/>
            <person name="Schoeman C."/>
            <person name="Ma X."/>
            <person name="Roodt D."/>
            <person name="Barker N."/>
            <person name="Li Z."/>
            <person name="Van de Peer Y."/>
            <person name="Mizrachi E."/>
        </authorList>
    </citation>
    <scope>NUCLEOTIDE SEQUENCE</scope>
    <source>
        <tissue evidence="2">Young leaves</tissue>
    </source>
</reference>
<feature type="region of interest" description="Disordered" evidence="1">
    <location>
        <begin position="178"/>
        <end position="231"/>
    </location>
</feature>
<sequence length="304" mass="33118">MAALPTPTNTSSPPINDGTPPTTVTNTAPPLVISNITNLIPVKLGSSNYLLWKSLFEPILRGHKLMHLLDGTIPTPIAVESPLYEKDQMLISWINATLSESALPYIVGICSAKKAWDVLKQRQFGSSVRIRSRTSQLSLEELHTLLICEELELALADETPNENSTAFVAYRPRKINTGRRSSSFRGRSNNGGRGSNNGGRGDSGIPNNHFSHNPTPLPLAQPHSATPTPAPLIELPLVHKNPAPAVQHSATPTPAQHIELLVQNNPSPPNEHSTHRTHSMQTRSQSGIFNGRLSLTPFIIFLLH</sequence>
<gene>
    <name evidence="2" type="ORF">NE237_010817</name>
</gene>
<dbReference type="EMBL" id="JAMYWD010000002">
    <property type="protein sequence ID" value="KAJ4980037.1"/>
    <property type="molecule type" value="Genomic_DNA"/>
</dbReference>
<feature type="compositionally biased region" description="Polar residues" evidence="1">
    <location>
        <begin position="205"/>
        <end position="214"/>
    </location>
</feature>
<protein>
    <recommendedName>
        <fullName evidence="4">Retrotransposon Copia-like N-terminal domain-containing protein</fullName>
    </recommendedName>
</protein>
<dbReference type="AlphaFoldDB" id="A0A9Q0R1Z6"/>
<dbReference type="Proteomes" id="UP001141806">
    <property type="component" value="Unassembled WGS sequence"/>
</dbReference>
<dbReference type="OrthoDB" id="1845088at2759"/>
<feature type="compositionally biased region" description="Low complexity" evidence="1">
    <location>
        <begin position="178"/>
        <end position="188"/>
    </location>
</feature>
<accession>A0A9Q0R1Z6</accession>
<evidence type="ECO:0008006" key="4">
    <source>
        <dbReference type="Google" id="ProtNLM"/>
    </source>
</evidence>
<evidence type="ECO:0000313" key="3">
    <source>
        <dbReference type="Proteomes" id="UP001141806"/>
    </source>
</evidence>
<evidence type="ECO:0000313" key="2">
    <source>
        <dbReference type="EMBL" id="KAJ4980037.1"/>
    </source>
</evidence>
<proteinExistence type="predicted"/>
<feature type="compositionally biased region" description="Gly residues" evidence="1">
    <location>
        <begin position="189"/>
        <end position="202"/>
    </location>
</feature>
<dbReference type="PANTHER" id="PTHR47481">
    <property type="match status" value="1"/>
</dbReference>
<organism evidence="2 3">
    <name type="scientific">Protea cynaroides</name>
    <dbReference type="NCBI Taxonomy" id="273540"/>
    <lineage>
        <taxon>Eukaryota</taxon>
        <taxon>Viridiplantae</taxon>
        <taxon>Streptophyta</taxon>
        <taxon>Embryophyta</taxon>
        <taxon>Tracheophyta</taxon>
        <taxon>Spermatophyta</taxon>
        <taxon>Magnoliopsida</taxon>
        <taxon>Proteales</taxon>
        <taxon>Proteaceae</taxon>
        <taxon>Protea</taxon>
    </lineage>
</organism>